<dbReference type="Gene3D" id="3.30.450.20">
    <property type="entry name" value="PAS domain"/>
    <property type="match status" value="2"/>
</dbReference>
<comment type="subcellular location">
    <subcellularLocation>
        <location evidence="1">Cell membrane</location>
    </subcellularLocation>
</comment>
<keyword evidence="4 6" id="KW-0807">Transducer</keyword>
<dbReference type="PANTHER" id="PTHR32089">
    <property type="entry name" value="METHYL-ACCEPTING CHEMOTAXIS PROTEIN MCPB"/>
    <property type="match status" value="1"/>
</dbReference>
<evidence type="ECO:0000256" key="2">
    <source>
        <dbReference type="ARBA" id="ARBA00022475"/>
    </source>
</evidence>
<dbReference type="GO" id="GO:0005886">
    <property type="term" value="C:plasma membrane"/>
    <property type="evidence" value="ECO:0007669"/>
    <property type="project" value="UniProtKB-SubCell"/>
</dbReference>
<feature type="transmembrane region" description="Helical" evidence="8">
    <location>
        <begin position="21"/>
        <end position="41"/>
    </location>
</feature>
<dbReference type="Pfam" id="PF00015">
    <property type="entry name" value="MCPsignal"/>
    <property type="match status" value="1"/>
</dbReference>
<evidence type="ECO:0000259" key="9">
    <source>
        <dbReference type="PROSITE" id="PS50111"/>
    </source>
</evidence>
<evidence type="ECO:0000259" key="10">
    <source>
        <dbReference type="PROSITE" id="PS50885"/>
    </source>
</evidence>
<proteinExistence type="inferred from homology"/>
<keyword evidence="12" id="KW-1185">Reference proteome</keyword>
<dbReference type="Pfam" id="PF00672">
    <property type="entry name" value="HAMP"/>
    <property type="match status" value="1"/>
</dbReference>
<evidence type="ECO:0000256" key="7">
    <source>
        <dbReference type="SAM" id="Coils"/>
    </source>
</evidence>
<dbReference type="InterPro" id="IPR003660">
    <property type="entry name" value="HAMP_dom"/>
</dbReference>
<comment type="similarity">
    <text evidence="5">Belongs to the methyl-accepting chemotaxis (MCP) protein family.</text>
</comment>
<protein>
    <submittedName>
        <fullName evidence="11">HAMP domain-containing protein</fullName>
    </submittedName>
</protein>
<comment type="caution">
    <text evidence="11">The sequence shown here is derived from an EMBL/GenBank/DDBJ whole genome shotgun (WGS) entry which is preliminary data.</text>
</comment>
<dbReference type="Proteomes" id="UP000463051">
    <property type="component" value="Unassembled WGS sequence"/>
</dbReference>
<dbReference type="FunFam" id="1.10.287.950:FF:000001">
    <property type="entry name" value="Methyl-accepting chemotaxis sensory transducer"/>
    <property type="match status" value="1"/>
</dbReference>
<evidence type="ECO:0000256" key="5">
    <source>
        <dbReference type="ARBA" id="ARBA00029447"/>
    </source>
</evidence>
<dbReference type="EMBL" id="WJXB01000001">
    <property type="protein sequence ID" value="MRN51483.1"/>
    <property type="molecule type" value="Genomic_DNA"/>
</dbReference>
<keyword evidence="8" id="KW-0812">Transmembrane</keyword>
<gene>
    <name evidence="11" type="ORF">GJB61_00480</name>
</gene>
<dbReference type="Pfam" id="PF22673">
    <property type="entry name" value="MCP-like_PDC_1"/>
    <property type="match status" value="1"/>
</dbReference>
<evidence type="ECO:0000256" key="8">
    <source>
        <dbReference type="SAM" id="Phobius"/>
    </source>
</evidence>
<feature type="transmembrane region" description="Helical" evidence="8">
    <location>
        <begin position="309"/>
        <end position="332"/>
    </location>
</feature>
<dbReference type="SUPFAM" id="SSF103190">
    <property type="entry name" value="Sensory domain-like"/>
    <property type="match status" value="1"/>
</dbReference>
<dbReference type="Gene3D" id="1.10.287.950">
    <property type="entry name" value="Methyl-accepting chemotaxis protein"/>
    <property type="match status" value="1"/>
</dbReference>
<feature type="domain" description="Methyl-accepting transducer" evidence="9">
    <location>
        <begin position="404"/>
        <end position="640"/>
    </location>
</feature>
<dbReference type="AlphaFoldDB" id="A0A7X2H2J2"/>
<dbReference type="SUPFAM" id="SSF58104">
    <property type="entry name" value="Methyl-accepting chemotaxis protein (MCP) signaling domain"/>
    <property type="match status" value="1"/>
</dbReference>
<dbReference type="GO" id="GO:0006935">
    <property type="term" value="P:chemotaxis"/>
    <property type="evidence" value="ECO:0007669"/>
    <property type="project" value="UniProtKB-ARBA"/>
</dbReference>
<sequence>MGNVVSSRFKRFSFKSIRMRTFASILPAFLVTLLIVTLFSYNYSQSIIQSQIQEKMTVQLSDISNEIFANLSTHSKVPEVLARTLESQASAYTLDQYRTILSNVLMSNKDTFGVGIYFEPYRYDPNEKYFSTYAYRDGEKIITTEQYSDPSYNYPEQDWYKIGMEKMGITDPYYDPGTDTTMATFSVPFFDADQSLLGVITGDINLKTMQEETGKAKVGKTGWAILLDKQGNYIAGPDKEKIMKLKITDEKNKSLASASSELLKNNSGMVKFSDSKATNQLYYEKLPNTGWLLGLVMPEKELYEPLHSLLRSIVLISLIGLGITLLAVYFYVQFITRKLIRINELSQTMAGGNFTRTLTINSSDEFGTMAQHMNQMIENVRRLLGKVAESSLQVASTSEQLMTSANQTNQTTEAVVNAIQEMSSGADTQLHGTLESARAMEEMAIGVQRIAESSVNAAETAEQVSIQAQNGNVKMTQAIGQMKEMEDSVTETAGLIHSLGSRSEQIGNIIGLITEISNQTNMLALNAAIEAARAGEYGRGFAVVAGEVKKLSEQTAQAASHIGSLVSEIQLETHKAVKSMNANAGKVQEGSMMVSEAGQLFTDILKGIVEINTQIQEVSSSSEQLLAGTEEITSTVDQMAGIAKQTANHSQNVAASSEEQLASMEEVASSSKELARMAEELQAQITQFKVN</sequence>
<feature type="domain" description="HAMP" evidence="10">
    <location>
        <begin position="333"/>
        <end position="385"/>
    </location>
</feature>
<evidence type="ECO:0000256" key="1">
    <source>
        <dbReference type="ARBA" id="ARBA00004236"/>
    </source>
</evidence>
<evidence type="ECO:0000256" key="6">
    <source>
        <dbReference type="PROSITE-ProRule" id="PRU00284"/>
    </source>
</evidence>
<dbReference type="PROSITE" id="PS50885">
    <property type="entry name" value="HAMP"/>
    <property type="match status" value="1"/>
</dbReference>
<feature type="coiled-coil region" evidence="7">
    <location>
        <begin position="664"/>
        <end position="691"/>
    </location>
</feature>
<dbReference type="PANTHER" id="PTHR32089:SF112">
    <property type="entry name" value="LYSOZYME-LIKE PROTEIN-RELATED"/>
    <property type="match status" value="1"/>
</dbReference>
<dbReference type="CDD" id="cd12912">
    <property type="entry name" value="PDC2_MCP_like"/>
    <property type="match status" value="1"/>
</dbReference>
<keyword evidence="8" id="KW-1133">Transmembrane helix</keyword>
<keyword evidence="7" id="KW-0175">Coiled coil</keyword>
<evidence type="ECO:0000313" key="11">
    <source>
        <dbReference type="EMBL" id="MRN51483.1"/>
    </source>
</evidence>
<dbReference type="CDD" id="cd06225">
    <property type="entry name" value="HAMP"/>
    <property type="match status" value="1"/>
</dbReference>
<reference evidence="11 12" key="1">
    <citation type="submission" date="2019-11" db="EMBL/GenBank/DDBJ databases">
        <title>Paenibacillus monticola sp. nov., a novel PGPR strain isolated from mountain sample in China.</title>
        <authorList>
            <person name="Zhao Q."/>
            <person name="Li H.-P."/>
            <person name="Zhang J.-L."/>
        </authorList>
    </citation>
    <scope>NUCLEOTIDE SEQUENCE [LARGE SCALE GENOMIC DNA]</scope>
    <source>
        <strain evidence="11 12">LC-T2</strain>
    </source>
</reference>
<dbReference type="CDD" id="cd11386">
    <property type="entry name" value="MCP_signal"/>
    <property type="match status" value="1"/>
</dbReference>
<dbReference type="CDD" id="cd12913">
    <property type="entry name" value="PDC1_MCP_like"/>
    <property type="match status" value="1"/>
</dbReference>
<evidence type="ECO:0000256" key="4">
    <source>
        <dbReference type="ARBA" id="ARBA00023224"/>
    </source>
</evidence>
<dbReference type="SMART" id="SM00283">
    <property type="entry name" value="MA"/>
    <property type="match status" value="1"/>
</dbReference>
<evidence type="ECO:0000313" key="12">
    <source>
        <dbReference type="Proteomes" id="UP000463051"/>
    </source>
</evidence>
<accession>A0A7X2H2J2</accession>
<dbReference type="Gene3D" id="6.10.340.10">
    <property type="match status" value="1"/>
</dbReference>
<evidence type="ECO:0000256" key="3">
    <source>
        <dbReference type="ARBA" id="ARBA00023136"/>
    </source>
</evidence>
<dbReference type="InterPro" id="IPR004089">
    <property type="entry name" value="MCPsignal_dom"/>
</dbReference>
<dbReference type="PROSITE" id="PS50111">
    <property type="entry name" value="CHEMOTAXIS_TRANSDUC_2"/>
    <property type="match status" value="1"/>
</dbReference>
<organism evidence="11 12">
    <name type="scientific">Paenibacillus monticola</name>
    <dbReference type="NCBI Taxonomy" id="2666075"/>
    <lineage>
        <taxon>Bacteria</taxon>
        <taxon>Bacillati</taxon>
        <taxon>Bacillota</taxon>
        <taxon>Bacilli</taxon>
        <taxon>Bacillales</taxon>
        <taxon>Paenibacillaceae</taxon>
        <taxon>Paenibacillus</taxon>
    </lineage>
</organism>
<dbReference type="InterPro" id="IPR029151">
    <property type="entry name" value="Sensor-like_sf"/>
</dbReference>
<dbReference type="SMART" id="SM00304">
    <property type="entry name" value="HAMP"/>
    <property type="match status" value="1"/>
</dbReference>
<name>A0A7X2H2J2_9BACL</name>
<keyword evidence="2" id="KW-1003">Cell membrane</keyword>
<dbReference type="GO" id="GO:0007165">
    <property type="term" value="P:signal transduction"/>
    <property type="evidence" value="ECO:0007669"/>
    <property type="project" value="UniProtKB-KW"/>
</dbReference>
<keyword evidence="3 8" id="KW-0472">Membrane</keyword>